<organism evidence="4">
    <name type="scientific">freshwater metagenome</name>
    <dbReference type="NCBI Taxonomy" id="449393"/>
    <lineage>
        <taxon>unclassified sequences</taxon>
        <taxon>metagenomes</taxon>
        <taxon>ecological metagenomes</taxon>
    </lineage>
</organism>
<dbReference type="InterPro" id="IPR050194">
    <property type="entry name" value="Glycosyltransferase_grp1"/>
</dbReference>
<dbReference type="PANTHER" id="PTHR45947:SF3">
    <property type="entry name" value="SULFOQUINOVOSYL TRANSFERASE SQD2"/>
    <property type="match status" value="1"/>
</dbReference>
<evidence type="ECO:0000313" key="4">
    <source>
        <dbReference type="EMBL" id="CAB5138219.1"/>
    </source>
</evidence>
<dbReference type="SUPFAM" id="SSF53756">
    <property type="entry name" value="UDP-Glycosyltransferase/glycogen phosphorylase"/>
    <property type="match status" value="1"/>
</dbReference>
<protein>
    <submittedName>
        <fullName evidence="4">Unannotated protein</fullName>
    </submittedName>
</protein>
<accession>A0A6J7W646</accession>
<sequence>MSSTNTHQSSVVKDHLRIGLLCPYSLTTPGGVQGQVMGLARALRRMGQEVRVLGPCDGAPPDSFVTPIGESLPTVANGSIAPLAPDPSAALRTIRVLRDEQFDVLHIHEPLTPGASITALVMRTAPIVATFHAAGESLSYKYLSAPLKGFASAIDHRVAVSKDAVLLAQRYLGGEYQILPNGVELDRFDNSQRVMRNSGARRSIFFCGRHEPRKGLEVLLQAHATLPDDVDLWIASDGPETERLKRDWAGDPRLIWLGRISDAEKAHRLHEADIFCAPSLGGESFGVVLIEAMAAHTPIVASALDGYMNVATHEVDALLVDPNEPRHLEVALQRLLSDDDLCERLVEAGHHRSRQFSMVHLAESYLTIYRQIISQVGSTKSASHKFRSVPRQLIQGALGLIRRQ</sequence>
<proteinExistence type="predicted"/>
<dbReference type="CDD" id="cd03801">
    <property type="entry name" value="GT4_PimA-like"/>
    <property type="match status" value="1"/>
</dbReference>
<feature type="domain" description="Glycosyltransferase subfamily 4-like N-terminal" evidence="2">
    <location>
        <begin position="29"/>
        <end position="187"/>
    </location>
</feature>
<dbReference type="Pfam" id="PF13439">
    <property type="entry name" value="Glyco_transf_4"/>
    <property type="match status" value="1"/>
</dbReference>
<evidence type="ECO:0000259" key="1">
    <source>
        <dbReference type="Pfam" id="PF00534"/>
    </source>
</evidence>
<dbReference type="InterPro" id="IPR028098">
    <property type="entry name" value="Glyco_trans_4-like_N"/>
</dbReference>
<name>A0A6J7W646_9ZZZZ</name>
<feature type="domain" description="Glycosyl transferase family 1" evidence="1">
    <location>
        <begin position="200"/>
        <end position="350"/>
    </location>
</feature>
<dbReference type="AlphaFoldDB" id="A0A6J7W646"/>
<reference evidence="4" key="1">
    <citation type="submission" date="2020-05" db="EMBL/GenBank/DDBJ databases">
        <authorList>
            <person name="Chiriac C."/>
            <person name="Salcher M."/>
            <person name="Ghai R."/>
            <person name="Kavagutti S V."/>
        </authorList>
    </citation>
    <scope>NUCLEOTIDE SEQUENCE</scope>
</reference>
<evidence type="ECO:0000259" key="2">
    <source>
        <dbReference type="Pfam" id="PF13439"/>
    </source>
</evidence>
<evidence type="ECO:0000313" key="3">
    <source>
        <dbReference type="EMBL" id="CAB4789007.1"/>
    </source>
</evidence>
<dbReference type="Gene3D" id="3.40.50.2000">
    <property type="entry name" value="Glycogen Phosphorylase B"/>
    <property type="match status" value="2"/>
</dbReference>
<dbReference type="PANTHER" id="PTHR45947">
    <property type="entry name" value="SULFOQUINOVOSYL TRANSFERASE SQD2"/>
    <property type="match status" value="1"/>
</dbReference>
<dbReference type="Pfam" id="PF00534">
    <property type="entry name" value="Glycos_transf_1"/>
    <property type="match status" value="1"/>
</dbReference>
<gene>
    <name evidence="3" type="ORF">UFOPK2921_01320</name>
    <name evidence="4" type="ORF">UFOPK4422_01753</name>
</gene>
<dbReference type="EMBL" id="CAEZZV010000210">
    <property type="protein sequence ID" value="CAB4789007.1"/>
    <property type="molecule type" value="Genomic_DNA"/>
</dbReference>
<dbReference type="GO" id="GO:0016757">
    <property type="term" value="F:glycosyltransferase activity"/>
    <property type="evidence" value="ECO:0007669"/>
    <property type="project" value="InterPro"/>
</dbReference>
<dbReference type="InterPro" id="IPR001296">
    <property type="entry name" value="Glyco_trans_1"/>
</dbReference>
<dbReference type="EMBL" id="CAFBRX010000272">
    <property type="protein sequence ID" value="CAB5138219.1"/>
    <property type="molecule type" value="Genomic_DNA"/>
</dbReference>